<evidence type="ECO:0000313" key="3">
    <source>
        <dbReference type="Proteomes" id="UP000265520"/>
    </source>
</evidence>
<keyword evidence="3" id="KW-1185">Reference proteome</keyword>
<dbReference type="AlphaFoldDB" id="A0A392UTX0"/>
<feature type="compositionally biased region" description="Acidic residues" evidence="1">
    <location>
        <begin position="43"/>
        <end position="69"/>
    </location>
</feature>
<protein>
    <submittedName>
        <fullName evidence="2">Uncharacterized protein</fullName>
    </submittedName>
</protein>
<dbReference type="Proteomes" id="UP000265520">
    <property type="component" value="Unassembled WGS sequence"/>
</dbReference>
<reference evidence="2 3" key="1">
    <citation type="journal article" date="2018" name="Front. Plant Sci.">
        <title>Red Clover (Trifolium pratense) and Zigzag Clover (T. medium) - A Picture of Genomic Similarities and Differences.</title>
        <authorList>
            <person name="Dluhosova J."/>
            <person name="Istvanek J."/>
            <person name="Nedelnik J."/>
            <person name="Repkova J."/>
        </authorList>
    </citation>
    <scope>NUCLEOTIDE SEQUENCE [LARGE SCALE GENOMIC DNA]</scope>
    <source>
        <strain evidence="3">cv. 10/8</strain>
        <tissue evidence="2">Leaf</tissue>
    </source>
</reference>
<feature type="region of interest" description="Disordered" evidence="1">
    <location>
        <begin position="26"/>
        <end position="69"/>
    </location>
</feature>
<comment type="caution">
    <text evidence="2">The sequence shown here is derived from an EMBL/GenBank/DDBJ whole genome shotgun (WGS) entry which is preliminary data.</text>
</comment>
<accession>A0A392UTX0</accession>
<organism evidence="2 3">
    <name type="scientific">Trifolium medium</name>
    <dbReference type="NCBI Taxonomy" id="97028"/>
    <lineage>
        <taxon>Eukaryota</taxon>
        <taxon>Viridiplantae</taxon>
        <taxon>Streptophyta</taxon>
        <taxon>Embryophyta</taxon>
        <taxon>Tracheophyta</taxon>
        <taxon>Spermatophyta</taxon>
        <taxon>Magnoliopsida</taxon>
        <taxon>eudicotyledons</taxon>
        <taxon>Gunneridae</taxon>
        <taxon>Pentapetalae</taxon>
        <taxon>rosids</taxon>
        <taxon>fabids</taxon>
        <taxon>Fabales</taxon>
        <taxon>Fabaceae</taxon>
        <taxon>Papilionoideae</taxon>
        <taxon>50 kb inversion clade</taxon>
        <taxon>NPAAA clade</taxon>
        <taxon>Hologalegina</taxon>
        <taxon>IRL clade</taxon>
        <taxon>Trifolieae</taxon>
        <taxon>Trifolium</taxon>
    </lineage>
</organism>
<gene>
    <name evidence="2" type="ORF">A2U01_0099842</name>
</gene>
<dbReference type="EMBL" id="LXQA010953727">
    <property type="protein sequence ID" value="MCI78572.1"/>
    <property type="molecule type" value="Genomic_DNA"/>
</dbReference>
<evidence type="ECO:0000313" key="2">
    <source>
        <dbReference type="EMBL" id="MCI78572.1"/>
    </source>
</evidence>
<evidence type="ECO:0000256" key="1">
    <source>
        <dbReference type="SAM" id="MobiDB-lite"/>
    </source>
</evidence>
<name>A0A392UTX0_9FABA</name>
<proteinExistence type="predicted"/>
<sequence>RQKEVQQSEQRAAGFERQLIALSKSVAAMQAESSHQRRHPNYDEDESEDGSEDGYEDGFDSSDDDNEGN</sequence>
<feature type="non-terminal residue" evidence="2">
    <location>
        <position position="1"/>
    </location>
</feature>